<comment type="caution">
    <text evidence="1">The sequence shown here is derived from an EMBL/GenBank/DDBJ whole genome shotgun (WGS) entry which is preliminary data.</text>
</comment>
<organism evidence="1 2">
    <name type="scientific">Grimontia indica</name>
    <dbReference type="NCBI Taxonomy" id="1056512"/>
    <lineage>
        <taxon>Bacteria</taxon>
        <taxon>Pseudomonadati</taxon>
        <taxon>Pseudomonadota</taxon>
        <taxon>Gammaproteobacteria</taxon>
        <taxon>Vibrionales</taxon>
        <taxon>Vibrionaceae</taxon>
        <taxon>Grimontia</taxon>
    </lineage>
</organism>
<reference evidence="1 2" key="1">
    <citation type="journal article" date="2014" name="PLoS ONE">
        <title>Grimontia indica AK16(T), sp. nov., Isolated from a Seawater Sample Reports the Presence of Pathogenic Genes Similar to Vibrio Genus.</title>
        <authorList>
            <person name="Singh A."/>
            <person name="Vaidya B."/>
            <person name="Khatri I."/>
            <person name="Srinivas T.N."/>
            <person name="Subramanian S."/>
            <person name="Korpole S."/>
            <person name="Pinnaka A.K."/>
        </authorList>
    </citation>
    <scope>NUCLEOTIDE SEQUENCE [LARGE SCALE GENOMIC DNA]</scope>
    <source>
        <strain evidence="1 2">AK16</strain>
    </source>
</reference>
<accession>R1IPH1</accession>
<name>R1IPH1_9GAMM</name>
<dbReference type="RefSeq" id="WP_002539063.1">
    <property type="nucleotide sequence ID" value="NZ_ANFM02000021.1"/>
</dbReference>
<evidence type="ECO:0000313" key="1">
    <source>
        <dbReference type="EMBL" id="EOD79357.1"/>
    </source>
</evidence>
<dbReference type="EMBL" id="ANFM02000021">
    <property type="protein sequence ID" value="EOD79357.1"/>
    <property type="molecule type" value="Genomic_DNA"/>
</dbReference>
<dbReference type="Proteomes" id="UP000011223">
    <property type="component" value="Unassembled WGS sequence"/>
</dbReference>
<protein>
    <submittedName>
        <fullName evidence="1">Uncharacterized protein</fullName>
    </submittedName>
</protein>
<dbReference type="AlphaFoldDB" id="R1IPH1"/>
<keyword evidence="2" id="KW-1185">Reference proteome</keyword>
<proteinExistence type="predicted"/>
<sequence length="105" mass="12496">MIKHTESLSRDHFYIAIDEGEQTFTHKFQVGGEHINHYYIFGVMGERFAITVEEWEGRVDVYVDGEGIRHELDEYYVDKRYTWLEVAVSAHPYANYNLKVRRHGK</sequence>
<evidence type="ECO:0000313" key="2">
    <source>
        <dbReference type="Proteomes" id="UP000011223"/>
    </source>
</evidence>
<gene>
    <name evidence="1" type="ORF">D515_01810</name>
</gene>